<dbReference type="GO" id="GO:0045740">
    <property type="term" value="P:positive regulation of DNA replication"/>
    <property type="evidence" value="ECO:0007669"/>
    <property type="project" value="TreeGrafter"/>
</dbReference>
<proteinExistence type="inferred from homology"/>
<dbReference type="GO" id="GO:0005654">
    <property type="term" value="C:nucleoplasm"/>
    <property type="evidence" value="ECO:0007669"/>
    <property type="project" value="TreeGrafter"/>
</dbReference>
<sequence length="147" mass="16507">MPPKNSKESAPVCIANLKISVLPMVTTQGLDLNPPVTFRLRSGSGPVYLAGQHVTAVSPWNNTVEEEEEEEEEESQEDEEMEESSKEESPVKPELRKETIQQTVSQQHQEERQSGKYYNLHNYSAVSGKKWAESQFHGCKKGEESAS</sequence>
<dbReference type="GO" id="GO:0042393">
    <property type="term" value="F:histone binding"/>
    <property type="evidence" value="ECO:0007669"/>
    <property type="project" value="TreeGrafter"/>
</dbReference>
<evidence type="ECO:0000256" key="4">
    <source>
        <dbReference type="ARBA" id="ARBA00022853"/>
    </source>
</evidence>
<dbReference type="RefSeq" id="XP_054836403.1">
    <property type="nucleotide sequence ID" value="XM_054980428.1"/>
</dbReference>
<dbReference type="GO" id="GO:0007338">
    <property type="term" value="P:single fertilization"/>
    <property type="evidence" value="ECO:0007669"/>
    <property type="project" value="UniProtKB-KW"/>
</dbReference>
<dbReference type="GO" id="GO:0005737">
    <property type="term" value="C:cytoplasm"/>
    <property type="evidence" value="ECO:0007669"/>
    <property type="project" value="TreeGrafter"/>
</dbReference>
<comment type="similarity">
    <text evidence="2">Belongs to the nucleoplasmin family.</text>
</comment>
<organism evidence="10 11">
    <name type="scientific">Eublepharis macularius</name>
    <name type="common">Leopard gecko</name>
    <name type="synonym">Cyrtodactylus macularius</name>
    <dbReference type="NCBI Taxonomy" id="481883"/>
    <lineage>
        <taxon>Eukaryota</taxon>
        <taxon>Metazoa</taxon>
        <taxon>Chordata</taxon>
        <taxon>Craniata</taxon>
        <taxon>Vertebrata</taxon>
        <taxon>Euteleostomi</taxon>
        <taxon>Lepidosauria</taxon>
        <taxon>Squamata</taxon>
        <taxon>Bifurcata</taxon>
        <taxon>Gekkota</taxon>
        <taxon>Eublepharidae</taxon>
        <taxon>Eublepharinae</taxon>
        <taxon>Eublepharis</taxon>
    </lineage>
</organism>
<dbReference type="GO" id="GO:0005730">
    <property type="term" value="C:nucleolus"/>
    <property type="evidence" value="ECO:0007669"/>
    <property type="project" value="TreeGrafter"/>
</dbReference>
<dbReference type="InterPro" id="IPR004301">
    <property type="entry name" value="Nucleoplasmin"/>
</dbReference>
<comment type="subcellular location">
    <subcellularLocation>
        <location evidence="1">Nucleus</location>
    </subcellularLocation>
</comment>
<dbReference type="Pfam" id="PF03066">
    <property type="entry name" value="Nucleoplasmin"/>
    <property type="match status" value="1"/>
</dbReference>
<reference evidence="11" key="1">
    <citation type="submission" date="2025-08" db="UniProtKB">
        <authorList>
            <consortium name="RefSeq"/>
        </authorList>
    </citation>
    <scope>IDENTIFICATION</scope>
    <source>
        <tissue evidence="11">Blood</tissue>
    </source>
</reference>
<evidence type="ECO:0000256" key="5">
    <source>
        <dbReference type="ARBA" id="ARBA00023186"/>
    </source>
</evidence>
<keyword evidence="6" id="KW-0539">Nucleus</keyword>
<feature type="compositionally biased region" description="Acidic residues" evidence="8">
    <location>
        <begin position="64"/>
        <end position="82"/>
    </location>
</feature>
<evidence type="ECO:0000256" key="6">
    <source>
        <dbReference type="ARBA" id="ARBA00023242"/>
    </source>
</evidence>
<evidence type="ECO:0000256" key="8">
    <source>
        <dbReference type="SAM" id="MobiDB-lite"/>
    </source>
</evidence>
<protein>
    <submittedName>
        <fullName evidence="11">Nucleoplasmin-2-like</fullName>
    </submittedName>
</protein>
<dbReference type="AlphaFoldDB" id="A0AA97KZT2"/>
<keyword evidence="4" id="KW-0156">Chromatin regulator</keyword>
<evidence type="ECO:0000256" key="2">
    <source>
        <dbReference type="ARBA" id="ARBA00010744"/>
    </source>
</evidence>
<evidence type="ECO:0000256" key="1">
    <source>
        <dbReference type="ARBA" id="ARBA00004123"/>
    </source>
</evidence>
<dbReference type="GO" id="GO:0003682">
    <property type="term" value="F:chromatin binding"/>
    <property type="evidence" value="ECO:0007669"/>
    <property type="project" value="TreeGrafter"/>
</dbReference>
<dbReference type="SUPFAM" id="SSF69203">
    <property type="entry name" value="Nucleoplasmin-like core domain"/>
    <property type="match status" value="1"/>
</dbReference>
<keyword evidence="3" id="KW-0217">Developmental protein</keyword>
<keyword evidence="5" id="KW-0143">Chaperone</keyword>
<feature type="region of interest" description="Disordered" evidence="8">
    <location>
        <begin position="54"/>
        <end position="118"/>
    </location>
</feature>
<dbReference type="InterPro" id="IPR024057">
    <property type="entry name" value="Nucleoplasmin_core_dom"/>
</dbReference>
<dbReference type="PANTHER" id="PTHR22747:SF14">
    <property type="entry name" value="NUCLEOPLASMIN-2"/>
    <property type="match status" value="1"/>
</dbReference>
<gene>
    <name evidence="11" type="primary">LOC129330401</name>
</gene>
<name>A0AA97KZT2_EUBMA</name>
<evidence type="ECO:0000256" key="7">
    <source>
        <dbReference type="ARBA" id="ARBA00023279"/>
    </source>
</evidence>
<feature type="domain" description="Nucleoplasmin core" evidence="9">
    <location>
        <begin position="3"/>
        <end position="54"/>
    </location>
</feature>
<dbReference type="KEGG" id="emc:129330401"/>
<keyword evidence="10" id="KW-1185">Reference proteome</keyword>
<evidence type="ECO:0000256" key="3">
    <source>
        <dbReference type="ARBA" id="ARBA00022473"/>
    </source>
</evidence>
<dbReference type="Proteomes" id="UP001190640">
    <property type="component" value="Chromosome 5"/>
</dbReference>
<dbReference type="GO" id="GO:0003723">
    <property type="term" value="F:RNA binding"/>
    <property type="evidence" value="ECO:0007669"/>
    <property type="project" value="TreeGrafter"/>
</dbReference>
<dbReference type="InterPro" id="IPR036824">
    <property type="entry name" value="Nucleoplasmin_core_dom_sf"/>
</dbReference>
<evidence type="ECO:0000313" key="10">
    <source>
        <dbReference type="Proteomes" id="UP001190640"/>
    </source>
</evidence>
<evidence type="ECO:0000313" key="11">
    <source>
        <dbReference type="RefSeq" id="XP_054836403.1"/>
    </source>
</evidence>
<accession>A0AA97KZT2</accession>
<feature type="compositionally biased region" description="Basic and acidic residues" evidence="8">
    <location>
        <begin position="83"/>
        <end position="99"/>
    </location>
</feature>
<dbReference type="GO" id="GO:0006338">
    <property type="term" value="P:chromatin remodeling"/>
    <property type="evidence" value="ECO:0007669"/>
    <property type="project" value="TreeGrafter"/>
</dbReference>
<dbReference type="GeneID" id="129330401"/>
<dbReference type="Gene3D" id="2.60.120.340">
    <property type="entry name" value="Nucleoplasmin core domain"/>
    <property type="match status" value="1"/>
</dbReference>
<keyword evidence="7" id="KW-0278">Fertilization</keyword>
<dbReference type="PANTHER" id="PTHR22747">
    <property type="entry name" value="NUCLEOPLASMIN"/>
    <property type="match status" value="1"/>
</dbReference>
<evidence type="ECO:0000259" key="9">
    <source>
        <dbReference type="Pfam" id="PF03066"/>
    </source>
</evidence>